<evidence type="ECO:0000313" key="3">
    <source>
        <dbReference type="Proteomes" id="UP001205560"/>
    </source>
</evidence>
<evidence type="ECO:0000313" key="2">
    <source>
        <dbReference type="EMBL" id="MCS0592495.1"/>
    </source>
</evidence>
<accession>A0ABT2AEE9</accession>
<gene>
    <name evidence="2" type="ORF">NX782_25250</name>
</gene>
<dbReference type="InterPro" id="IPR014262">
    <property type="entry name" value="HAF_rpt"/>
</dbReference>
<proteinExistence type="predicted"/>
<evidence type="ECO:0008006" key="4">
    <source>
        <dbReference type="Google" id="ProtNLM"/>
    </source>
</evidence>
<feature type="chain" id="PRO_5046428457" description="PEP-CTERM protein-sorting domain-containing protein" evidence="1">
    <location>
        <begin position="24"/>
        <end position="376"/>
    </location>
</feature>
<name>A0ABT2AEE9_9BURK</name>
<dbReference type="RefSeq" id="WP_258848260.1">
    <property type="nucleotide sequence ID" value="NZ_JANUGX010000045.1"/>
</dbReference>
<feature type="signal peptide" evidence="1">
    <location>
        <begin position="1"/>
        <end position="23"/>
    </location>
</feature>
<organism evidence="2 3">
    <name type="scientific">Massilia norwichensis</name>
    <dbReference type="NCBI Taxonomy" id="1442366"/>
    <lineage>
        <taxon>Bacteria</taxon>
        <taxon>Pseudomonadati</taxon>
        <taxon>Pseudomonadota</taxon>
        <taxon>Betaproteobacteria</taxon>
        <taxon>Burkholderiales</taxon>
        <taxon>Oxalobacteraceae</taxon>
        <taxon>Telluria group</taxon>
        <taxon>Massilia</taxon>
    </lineage>
</organism>
<keyword evidence="3" id="KW-1185">Reference proteome</keyword>
<sequence length="376" mass="38016">MSSQPRLLPLLFALSAVSLSAQAAPTYTVAPVNGIGITGASMLSLNNAGTIAGTAYTPQGHANAYVSSNGTATSLHPGAANSGYTIAAGINDAGTVVGEVGTQNGPTRAAVFGSNGVQTLGTLGGTNSYGNGINASGQVVGRADTGNGNQRGFVTGANGSLIEIGPLNGGYGSDANAINDNGAVTGYVDVNGNGDYRAYIYTNGTMQILDTLGGNYAQGYAINNAGMVAGYAFLAGDMVARAFLYANGEVKDIGGFGGFDTHATGINEAGDVVGAGIDANNVWHAFLYSEGTFRDLNDLIDPSLGWNIVYAGDINDKGQIAARGCKVGNQCADLLLTLADTGGDPDPNPVPEPEAFTSGIAGLTLFGLLRRRRRQG</sequence>
<dbReference type="NCBIfam" id="TIGR02913">
    <property type="entry name" value="HAF_rpt"/>
    <property type="match status" value="4"/>
</dbReference>
<dbReference type="Proteomes" id="UP001205560">
    <property type="component" value="Unassembled WGS sequence"/>
</dbReference>
<protein>
    <recommendedName>
        <fullName evidence="4">PEP-CTERM protein-sorting domain-containing protein</fullName>
    </recommendedName>
</protein>
<evidence type="ECO:0000256" key="1">
    <source>
        <dbReference type="SAM" id="SignalP"/>
    </source>
</evidence>
<keyword evidence="1" id="KW-0732">Signal</keyword>
<dbReference type="EMBL" id="JANUGX010000045">
    <property type="protein sequence ID" value="MCS0592495.1"/>
    <property type="molecule type" value="Genomic_DNA"/>
</dbReference>
<comment type="caution">
    <text evidence="2">The sequence shown here is derived from an EMBL/GenBank/DDBJ whole genome shotgun (WGS) entry which is preliminary data.</text>
</comment>
<reference evidence="2 3" key="1">
    <citation type="submission" date="2022-08" db="EMBL/GenBank/DDBJ databases">
        <title>Reclassification of Massilia species as members of the genera Telluria, Duganella, Pseudoduganella, Mokoshia gen. nov. and Zemynaea gen. nov. using orthogonal and non-orthogonal genome-based approaches.</title>
        <authorList>
            <person name="Bowman J.P."/>
        </authorList>
    </citation>
    <scope>NUCLEOTIDE SEQUENCE [LARGE SCALE GENOMIC DNA]</scope>
    <source>
        <strain evidence="2 3">LMG 28164</strain>
    </source>
</reference>